<dbReference type="EMBL" id="JH993164">
    <property type="protein sequence ID" value="EKX32923.1"/>
    <property type="molecule type" value="Genomic_DNA"/>
</dbReference>
<gene>
    <name evidence="2" type="ORF">GUITHDRAFT_120874</name>
</gene>
<evidence type="ECO:0000313" key="2">
    <source>
        <dbReference type="EMBL" id="EKX32923.1"/>
    </source>
</evidence>
<evidence type="ECO:0000313" key="4">
    <source>
        <dbReference type="Proteomes" id="UP000011087"/>
    </source>
</evidence>
<dbReference type="PANTHER" id="PTHR38360:SF1">
    <property type="entry name" value="F12P19.7"/>
    <property type="match status" value="1"/>
</dbReference>
<feature type="chain" id="PRO_5008769743" evidence="1">
    <location>
        <begin position="21"/>
        <end position="451"/>
    </location>
</feature>
<accession>L1I9M0</accession>
<evidence type="ECO:0000313" key="3">
    <source>
        <dbReference type="EnsemblProtists" id="EKX32923"/>
    </source>
</evidence>
<dbReference type="EnsemblProtists" id="EKX32923">
    <property type="protein sequence ID" value="EKX32923"/>
    <property type="gene ID" value="GUITHDRAFT_120874"/>
</dbReference>
<dbReference type="Proteomes" id="UP000011087">
    <property type="component" value="Unassembled WGS sequence"/>
</dbReference>
<reference evidence="3" key="3">
    <citation type="submission" date="2015-06" db="UniProtKB">
        <authorList>
            <consortium name="EnsemblProtists"/>
        </authorList>
    </citation>
    <scope>IDENTIFICATION</scope>
</reference>
<proteinExistence type="predicted"/>
<dbReference type="PANTHER" id="PTHR38360">
    <property type="entry name" value="OS03G0120000 PROTEIN"/>
    <property type="match status" value="1"/>
</dbReference>
<organism evidence="2">
    <name type="scientific">Guillardia theta (strain CCMP2712)</name>
    <name type="common">Cryptophyte</name>
    <dbReference type="NCBI Taxonomy" id="905079"/>
    <lineage>
        <taxon>Eukaryota</taxon>
        <taxon>Cryptophyceae</taxon>
        <taxon>Pyrenomonadales</taxon>
        <taxon>Geminigeraceae</taxon>
        <taxon>Guillardia</taxon>
    </lineage>
</organism>
<sequence>MNNWIVLLSLLICSQHTANGNYLNEWSVQGNQVSVNPGTVTKCDPTMDYFPYKATVNFAKFKIEYFKTYKVVTNTQANLKYVLYQSGCPKPPAADANDVAGAFQIPLSRVYVDSSTYFGDLELMGERLAIRLVNGEYTDNPCMWRQLDSKWTVNLPYGELWTSASGFDLENQNPIVVSDIYETTYYAANEWIKFFAAFFNREMSVQSFADAVRQRWVCNSKAVQTQSVQKKMLFLYYWTTFYNNSNPAWITYKGWEVKSCKEEYRYCELFQAAGVIPINNDTSTLPVANAVTKIAGQDYQAVPDQSIIQYAKEADIILFMNPWCDPTAGTQCVQGFIDIFNKLSGIPAVNNKQVFHLSRVTDPMGGTKEESEGQLQPDALLKDIIKMAYPRLLPNYQFTFALNLYDSIKNGNLDCTSTPYALGCPVSGSALAAQCNNLTHVYVSLGPDGRP</sequence>
<dbReference type="STRING" id="905079.L1I9M0"/>
<dbReference type="AlphaFoldDB" id="L1I9M0"/>
<dbReference type="RefSeq" id="XP_005819903.1">
    <property type="nucleotide sequence ID" value="XM_005819846.1"/>
</dbReference>
<reference evidence="4" key="2">
    <citation type="submission" date="2012-11" db="EMBL/GenBank/DDBJ databases">
        <authorList>
            <person name="Kuo A."/>
            <person name="Curtis B.A."/>
            <person name="Tanifuji G."/>
            <person name="Burki F."/>
            <person name="Gruber A."/>
            <person name="Irimia M."/>
            <person name="Maruyama S."/>
            <person name="Arias M.C."/>
            <person name="Ball S.G."/>
            <person name="Gile G.H."/>
            <person name="Hirakawa Y."/>
            <person name="Hopkins J.F."/>
            <person name="Rensing S.A."/>
            <person name="Schmutz J."/>
            <person name="Symeonidi A."/>
            <person name="Elias M."/>
            <person name="Eveleigh R.J."/>
            <person name="Herman E.K."/>
            <person name="Klute M.J."/>
            <person name="Nakayama T."/>
            <person name="Obornik M."/>
            <person name="Reyes-Prieto A."/>
            <person name="Armbrust E.V."/>
            <person name="Aves S.J."/>
            <person name="Beiko R.G."/>
            <person name="Coutinho P."/>
            <person name="Dacks J.B."/>
            <person name="Durnford D.G."/>
            <person name="Fast N.M."/>
            <person name="Green B.R."/>
            <person name="Grisdale C."/>
            <person name="Hempe F."/>
            <person name="Henrissat B."/>
            <person name="Hoppner M.P."/>
            <person name="Ishida K.-I."/>
            <person name="Kim E."/>
            <person name="Koreny L."/>
            <person name="Kroth P.G."/>
            <person name="Liu Y."/>
            <person name="Malik S.-B."/>
            <person name="Maier U.G."/>
            <person name="McRose D."/>
            <person name="Mock T."/>
            <person name="Neilson J.A."/>
            <person name="Onodera N.T."/>
            <person name="Poole A.M."/>
            <person name="Pritham E.J."/>
            <person name="Richards T.A."/>
            <person name="Rocap G."/>
            <person name="Roy S.W."/>
            <person name="Sarai C."/>
            <person name="Schaack S."/>
            <person name="Shirato S."/>
            <person name="Slamovits C.H."/>
            <person name="Spencer D.F."/>
            <person name="Suzuki S."/>
            <person name="Worden A.Z."/>
            <person name="Zauner S."/>
            <person name="Barry K."/>
            <person name="Bell C."/>
            <person name="Bharti A.K."/>
            <person name="Crow J.A."/>
            <person name="Grimwood J."/>
            <person name="Kramer R."/>
            <person name="Lindquist E."/>
            <person name="Lucas S."/>
            <person name="Salamov A."/>
            <person name="McFadden G.I."/>
            <person name="Lane C.E."/>
            <person name="Keeling P.J."/>
            <person name="Gray M.W."/>
            <person name="Grigoriev I.V."/>
            <person name="Archibald J.M."/>
        </authorList>
    </citation>
    <scope>NUCLEOTIDE SEQUENCE</scope>
    <source>
        <strain evidence="4">CCMP2712</strain>
    </source>
</reference>
<keyword evidence="4" id="KW-1185">Reference proteome</keyword>
<dbReference type="GeneID" id="17289668"/>
<keyword evidence="1" id="KW-0732">Signal</keyword>
<feature type="signal peptide" evidence="1">
    <location>
        <begin position="1"/>
        <end position="20"/>
    </location>
</feature>
<dbReference type="HOGENOM" id="CLU_607576_0_0_1"/>
<name>L1I9M0_GUITC</name>
<protein>
    <submittedName>
        <fullName evidence="2 3">Uncharacterized protein</fullName>
    </submittedName>
</protein>
<reference evidence="2 4" key="1">
    <citation type="journal article" date="2012" name="Nature">
        <title>Algal genomes reveal evolutionary mosaicism and the fate of nucleomorphs.</title>
        <authorList>
            <consortium name="DOE Joint Genome Institute"/>
            <person name="Curtis B.A."/>
            <person name="Tanifuji G."/>
            <person name="Burki F."/>
            <person name="Gruber A."/>
            <person name="Irimia M."/>
            <person name="Maruyama S."/>
            <person name="Arias M.C."/>
            <person name="Ball S.G."/>
            <person name="Gile G.H."/>
            <person name="Hirakawa Y."/>
            <person name="Hopkins J.F."/>
            <person name="Kuo A."/>
            <person name="Rensing S.A."/>
            <person name="Schmutz J."/>
            <person name="Symeonidi A."/>
            <person name="Elias M."/>
            <person name="Eveleigh R.J."/>
            <person name="Herman E.K."/>
            <person name="Klute M.J."/>
            <person name="Nakayama T."/>
            <person name="Obornik M."/>
            <person name="Reyes-Prieto A."/>
            <person name="Armbrust E.V."/>
            <person name="Aves S.J."/>
            <person name="Beiko R.G."/>
            <person name="Coutinho P."/>
            <person name="Dacks J.B."/>
            <person name="Durnford D.G."/>
            <person name="Fast N.M."/>
            <person name="Green B.R."/>
            <person name="Grisdale C.J."/>
            <person name="Hempel F."/>
            <person name="Henrissat B."/>
            <person name="Hoppner M.P."/>
            <person name="Ishida K."/>
            <person name="Kim E."/>
            <person name="Koreny L."/>
            <person name="Kroth P.G."/>
            <person name="Liu Y."/>
            <person name="Malik S.B."/>
            <person name="Maier U.G."/>
            <person name="McRose D."/>
            <person name="Mock T."/>
            <person name="Neilson J.A."/>
            <person name="Onodera N.T."/>
            <person name="Poole A.M."/>
            <person name="Pritham E.J."/>
            <person name="Richards T.A."/>
            <person name="Rocap G."/>
            <person name="Roy S.W."/>
            <person name="Sarai C."/>
            <person name="Schaack S."/>
            <person name="Shirato S."/>
            <person name="Slamovits C.H."/>
            <person name="Spencer D.F."/>
            <person name="Suzuki S."/>
            <person name="Worden A.Z."/>
            <person name="Zauner S."/>
            <person name="Barry K."/>
            <person name="Bell C."/>
            <person name="Bharti A.K."/>
            <person name="Crow J.A."/>
            <person name="Grimwood J."/>
            <person name="Kramer R."/>
            <person name="Lindquist E."/>
            <person name="Lucas S."/>
            <person name="Salamov A."/>
            <person name="McFadden G.I."/>
            <person name="Lane C.E."/>
            <person name="Keeling P.J."/>
            <person name="Gray M.W."/>
            <person name="Grigoriev I.V."/>
            <person name="Archibald J.M."/>
        </authorList>
    </citation>
    <scope>NUCLEOTIDE SEQUENCE</scope>
    <source>
        <strain evidence="2 4">CCMP2712</strain>
    </source>
</reference>
<dbReference type="PaxDb" id="55529-EKX32923"/>
<dbReference type="KEGG" id="gtt:GUITHDRAFT_120874"/>
<dbReference type="OMA" id="ARTKYCT"/>
<dbReference type="OrthoDB" id="409848at2759"/>
<evidence type="ECO:0000256" key="1">
    <source>
        <dbReference type="SAM" id="SignalP"/>
    </source>
</evidence>